<protein>
    <submittedName>
        <fullName evidence="5">Kinesin light chain</fullName>
    </submittedName>
</protein>
<dbReference type="InterPro" id="IPR011990">
    <property type="entry name" value="TPR-like_helical_dom_sf"/>
</dbReference>
<dbReference type="PANTHER" id="PTHR45641">
    <property type="entry name" value="TETRATRICOPEPTIDE REPEAT PROTEIN (AFU_ORTHOLOGUE AFUA_6G03870)"/>
    <property type="match status" value="1"/>
</dbReference>
<keyword evidence="2 3" id="KW-0802">TPR repeat</keyword>
<organism evidence="5 6">
    <name type="scientific">Seminavis robusta</name>
    <dbReference type="NCBI Taxonomy" id="568900"/>
    <lineage>
        <taxon>Eukaryota</taxon>
        <taxon>Sar</taxon>
        <taxon>Stramenopiles</taxon>
        <taxon>Ochrophyta</taxon>
        <taxon>Bacillariophyta</taxon>
        <taxon>Bacillariophyceae</taxon>
        <taxon>Bacillariophycidae</taxon>
        <taxon>Naviculales</taxon>
        <taxon>Naviculaceae</taxon>
        <taxon>Seminavis</taxon>
    </lineage>
</organism>
<dbReference type="PANTHER" id="PTHR45641:SF19">
    <property type="entry name" value="NEPHROCYSTIN-3"/>
    <property type="match status" value="1"/>
</dbReference>
<dbReference type="Gene3D" id="1.25.40.10">
    <property type="entry name" value="Tetratricopeptide repeat domain"/>
    <property type="match status" value="4"/>
</dbReference>
<feature type="repeat" description="TPR" evidence="3">
    <location>
        <begin position="296"/>
        <end position="329"/>
    </location>
</feature>
<sequence length="698" mass="78483">MQAATKKRELPSSLPSEGRETKRCRLGNNVDTMLLLNDLGIQCHRLGKIYEAKALFRESLGFFSEGDDLLVRNNAPIDRNGAEAPSNIICPQESEYDEGMHGYRTPLRVKDNSSNEVAIATLRYNVGLTLIQTKDFDGARRSFTRALELMQNMPELQNSSNTLSRLKIQHNIGYCYYRTGHRVDAMHHYLHALLQVRVGNDSANKFDLAVACNCVAMLQLRENQCNSNDCLLLLRTSLANFVTASGQLSMETATVFFNIGQAHFYRTEYPQALVAFQEAARVRKEVFGGEESIDYAICIFGIGQTFHKLGSLDEAMKCFKRFLEIRESKGIMDRHDVITALNSIAILHRDKGELNEAYSVFEQALLVGVAAFGGSHTNLTSTLISFGSLCFQMGKYDTALKLYEQCLKTQKEKLGEQSPETINTLLSIAQIHWHVGRYRSAWITFKEILALQVQTIGPTSTSVASTVSSMALIYCQMEKYDDALELYQEALRIRRDCFTDQEHPDIIATLNTIGLVLCKLHEFKLAKESFQECLRSRMQALGPDHLDVSMLMHNLAAVHLDLGEEEEAVKLLERALQIRKKNLGPLHPEVASTLHHLGQAYQMRGALEEACEAFKQGLGIERQSETRDNVVIRKLLNLIGNIHLMRAQVPEMMECFVEASRIEEEGGQRAADFATTLLVTGHNFFDLSKFHPQCAPVA</sequence>
<feature type="region of interest" description="Disordered" evidence="4">
    <location>
        <begin position="1"/>
        <end position="21"/>
    </location>
</feature>
<feature type="repeat" description="TPR" evidence="3">
    <location>
        <begin position="120"/>
        <end position="153"/>
    </location>
</feature>
<gene>
    <name evidence="5" type="ORF">SEMRO_1486_G276630.1</name>
</gene>
<dbReference type="SUPFAM" id="SSF48452">
    <property type="entry name" value="TPR-like"/>
    <property type="match status" value="2"/>
</dbReference>
<feature type="repeat" description="TPR" evidence="3">
    <location>
        <begin position="253"/>
        <end position="286"/>
    </location>
</feature>
<dbReference type="OrthoDB" id="47749at2759"/>
<keyword evidence="6" id="KW-1185">Reference proteome</keyword>
<proteinExistence type="predicted"/>
<feature type="repeat" description="TPR" evidence="3">
    <location>
        <begin position="380"/>
        <end position="413"/>
    </location>
</feature>
<feature type="repeat" description="TPR" evidence="3">
    <location>
        <begin position="591"/>
        <end position="624"/>
    </location>
</feature>
<evidence type="ECO:0000256" key="1">
    <source>
        <dbReference type="ARBA" id="ARBA00022737"/>
    </source>
</evidence>
<evidence type="ECO:0000313" key="6">
    <source>
        <dbReference type="Proteomes" id="UP001153069"/>
    </source>
</evidence>
<dbReference type="PROSITE" id="PS50005">
    <property type="entry name" value="TPR"/>
    <property type="match status" value="7"/>
</dbReference>
<feature type="repeat" description="TPR" evidence="3">
    <location>
        <begin position="464"/>
        <end position="497"/>
    </location>
</feature>
<keyword evidence="1" id="KW-0677">Repeat</keyword>
<evidence type="ECO:0000313" key="5">
    <source>
        <dbReference type="EMBL" id="CAB9524029.1"/>
    </source>
</evidence>
<evidence type="ECO:0000256" key="2">
    <source>
        <dbReference type="ARBA" id="ARBA00022803"/>
    </source>
</evidence>
<evidence type="ECO:0000256" key="4">
    <source>
        <dbReference type="SAM" id="MobiDB-lite"/>
    </source>
</evidence>
<dbReference type="EMBL" id="CAICTM010001484">
    <property type="protein sequence ID" value="CAB9524029.1"/>
    <property type="molecule type" value="Genomic_DNA"/>
</dbReference>
<dbReference type="SMART" id="SM00028">
    <property type="entry name" value="TPR"/>
    <property type="match status" value="13"/>
</dbReference>
<dbReference type="Pfam" id="PF13374">
    <property type="entry name" value="TPR_10"/>
    <property type="match status" value="1"/>
</dbReference>
<dbReference type="Proteomes" id="UP001153069">
    <property type="component" value="Unassembled WGS sequence"/>
</dbReference>
<feature type="compositionally biased region" description="Basic and acidic residues" evidence="4">
    <location>
        <begin position="1"/>
        <end position="10"/>
    </location>
</feature>
<accession>A0A9N8ERJ6</accession>
<dbReference type="Pfam" id="PF13181">
    <property type="entry name" value="TPR_8"/>
    <property type="match status" value="1"/>
</dbReference>
<dbReference type="Pfam" id="PF13424">
    <property type="entry name" value="TPR_12"/>
    <property type="match status" value="4"/>
</dbReference>
<comment type="caution">
    <text evidence="5">The sequence shown here is derived from an EMBL/GenBank/DDBJ whole genome shotgun (WGS) entry which is preliminary data.</text>
</comment>
<reference evidence="5" key="1">
    <citation type="submission" date="2020-06" db="EMBL/GenBank/DDBJ databases">
        <authorList>
            <consortium name="Plant Systems Biology data submission"/>
        </authorList>
    </citation>
    <scope>NUCLEOTIDE SEQUENCE</scope>
    <source>
        <strain evidence="5">D6</strain>
    </source>
</reference>
<evidence type="ECO:0000256" key="3">
    <source>
        <dbReference type="PROSITE-ProRule" id="PRU00339"/>
    </source>
</evidence>
<name>A0A9N8ERJ6_9STRA</name>
<feature type="repeat" description="TPR" evidence="3">
    <location>
        <begin position="549"/>
        <end position="582"/>
    </location>
</feature>
<dbReference type="InterPro" id="IPR019734">
    <property type="entry name" value="TPR_rpt"/>
</dbReference>
<dbReference type="AlphaFoldDB" id="A0A9N8ERJ6"/>